<feature type="compositionally biased region" description="Basic and acidic residues" evidence="1">
    <location>
        <begin position="77"/>
        <end position="94"/>
    </location>
</feature>
<proteinExistence type="predicted"/>
<feature type="region of interest" description="Disordered" evidence="1">
    <location>
        <begin position="77"/>
        <end position="99"/>
    </location>
</feature>
<organism evidence="2 3">
    <name type="scientific">Caerostris extrusa</name>
    <name type="common">Bark spider</name>
    <name type="synonym">Caerostris bankana</name>
    <dbReference type="NCBI Taxonomy" id="172846"/>
    <lineage>
        <taxon>Eukaryota</taxon>
        <taxon>Metazoa</taxon>
        <taxon>Ecdysozoa</taxon>
        <taxon>Arthropoda</taxon>
        <taxon>Chelicerata</taxon>
        <taxon>Arachnida</taxon>
        <taxon>Araneae</taxon>
        <taxon>Araneomorphae</taxon>
        <taxon>Entelegynae</taxon>
        <taxon>Araneoidea</taxon>
        <taxon>Araneidae</taxon>
        <taxon>Caerostris</taxon>
    </lineage>
</organism>
<evidence type="ECO:0000313" key="2">
    <source>
        <dbReference type="EMBL" id="GIY76367.1"/>
    </source>
</evidence>
<gene>
    <name evidence="2" type="ORF">CEXT_98171</name>
</gene>
<protein>
    <submittedName>
        <fullName evidence="2">Uncharacterized protein</fullName>
    </submittedName>
</protein>
<reference evidence="2 3" key="1">
    <citation type="submission" date="2021-06" db="EMBL/GenBank/DDBJ databases">
        <title>Caerostris extrusa draft genome.</title>
        <authorList>
            <person name="Kono N."/>
            <person name="Arakawa K."/>
        </authorList>
    </citation>
    <scope>NUCLEOTIDE SEQUENCE [LARGE SCALE GENOMIC DNA]</scope>
</reference>
<evidence type="ECO:0000256" key="1">
    <source>
        <dbReference type="SAM" id="MobiDB-lite"/>
    </source>
</evidence>
<dbReference type="AlphaFoldDB" id="A0AAV4W138"/>
<sequence>MAVYIWKLELDVFGIFESISLIGIDFVKNITIETQENRRKEKTEHFPSFSGKLFPLSQSTFPTTTLSLLPQNVRNPSYKERQNIEKAPPTEKKKDHNNRHRYPYLQRFSEIEAQKAASKSPRGQSNYAALCIALHGNAITLGAHDLNATSIPESISSYSERPGAGNESPGNSAADLVHQSL</sequence>
<keyword evidence="3" id="KW-1185">Reference proteome</keyword>
<name>A0AAV4W138_CAEEX</name>
<feature type="region of interest" description="Disordered" evidence="1">
    <location>
        <begin position="155"/>
        <end position="181"/>
    </location>
</feature>
<dbReference type="EMBL" id="BPLR01015479">
    <property type="protein sequence ID" value="GIY76367.1"/>
    <property type="molecule type" value="Genomic_DNA"/>
</dbReference>
<comment type="caution">
    <text evidence="2">The sequence shown here is derived from an EMBL/GenBank/DDBJ whole genome shotgun (WGS) entry which is preliminary data.</text>
</comment>
<accession>A0AAV4W138</accession>
<evidence type="ECO:0000313" key="3">
    <source>
        <dbReference type="Proteomes" id="UP001054945"/>
    </source>
</evidence>
<dbReference type="Proteomes" id="UP001054945">
    <property type="component" value="Unassembled WGS sequence"/>
</dbReference>